<dbReference type="PROSITE" id="PS51257">
    <property type="entry name" value="PROKAR_LIPOPROTEIN"/>
    <property type="match status" value="1"/>
</dbReference>
<name>A0A372LS99_9BACI</name>
<dbReference type="OrthoDB" id="2877146at2"/>
<sequence>MTIFTKLVTIPLGFGLLLLGGCSSEEASQETKQATKQIEKKVEQAAGTVKEKTGELSDEVKTETPKVMQNMKDSYKEGEQKIEENVLQKGDKAIANKDGYLAITPEAYDELYQLIEVNDFKGVENIEKDNQVIEITKSTEVEIIERDVIRTKVKTLESNKEGYLPTSLLEPVNNNAK</sequence>
<dbReference type="AlphaFoldDB" id="A0A372LS99"/>
<evidence type="ECO:0000256" key="1">
    <source>
        <dbReference type="SAM" id="MobiDB-lite"/>
    </source>
</evidence>
<feature type="compositionally biased region" description="Basic and acidic residues" evidence="1">
    <location>
        <begin position="44"/>
        <end position="64"/>
    </location>
</feature>
<dbReference type="RefSeq" id="WP_117325280.1">
    <property type="nucleotide sequence ID" value="NZ_QVTE01000008.1"/>
</dbReference>
<dbReference type="EMBL" id="QVTE01000008">
    <property type="protein sequence ID" value="RFU71053.1"/>
    <property type="molecule type" value="Genomic_DNA"/>
</dbReference>
<keyword evidence="2" id="KW-0732">Signal</keyword>
<evidence type="ECO:0000256" key="2">
    <source>
        <dbReference type="SAM" id="SignalP"/>
    </source>
</evidence>
<feature type="chain" id="PRO_5016672948" description="Lipoprotein" evidence="2">
    <location>
        <begin position="28"/>
        <end position="177"/>
    </location>
</feature>
<reference evidence="3 4" key="1">
    <citation type="submission" date="2018-08" db="EMBL/GenBank/DDBJ databases">
        <title>Bacillus chawlae sp. nov., Bacillus glennii sp. nov., and Bacillus saganii sp. nov. Isolated from the Vehicle Assembly Building at Kennedy Space Center where the Viking Spacecraft were Assembled.</title>
        <authorList>
            <person name="Seuylemezian A."/>
            <person name="Vaishampayan P."/>
        </authorList>
    </citation>
    <scope>NUCLEOTIDE SEQUENCE [LARGE SCALE GENOMIC DNA]</scope>
    <source>
        <strain evidence="3 4">V47-23a</strain>
    </source>
</reference>
<accession>A0A372LS99</accession>
<comment type="caution">
    <text evidence="3">The sequence shown here is derived from an EMBL/GenBank/DDBJ whole genome shotgun (WGS) entry which is preliminary data.</text>
</comment>
<evidence type="ECO:0000313" key="3">
    <source>
        <dbReference type="EMBL" id="RFU71053.1"/>
    </source>
</evidence>
<evidence type="ECO:0008006" key="5">
    <source>
        <dbReference type="Google" id="ProtNLM"/>
    </source>
</evidence>
<dbReference type="Proteomes" id="UP000264541">
    <property type="component" value="Unassembled WGS sequence"/>
</dbReference>
<evidence type="ECO:0000313" key="4">
    <source>
        <dbReference type="Proteomes" id="UP000264541"/>
    </source>
</evidence>
<gene>
    <name evidence="3" type="ORF">D0469_03700</name>
</gene>
<proteinExistence type="predicted"/>
<organism evidence="3 4">
    <name type="scientific">Peribacillus saganii</name>
    <dbReference type="NCBI Taxonomy" id="2303992"/>
    <lineage>
        <taxon>Bacteria</taxon>
        <taxon>Bacillati</taxon>
        <taxon>Bacillota</taxon>
        <taxon>Bacilli</taxon>
        <taxon>Bacillales</taxon>
        <taxon>Bacillaceae</taxon>
        <taxon>Peribacillus</taxon>
    </lineage>
</organism>
<feature type="signal peptide" evidence="2">
    <location>
        <begin position="1"/>
        <end position="27"/>
    </location>
</feature>
<protein>
    <recommendedName>
        <fullName evidence="5">Lipoprotein</fullName>
    </recommendedName>
</protein>
<keyword evidence="4" id="KW-1185">Reference proteome</keyword>
<feature type="region of interest" description="Disordered" evidence="1">
    <location>
        <begin position="44"/>
        <end position="69"/>
    </location>
</feature>